<name>A0A183GJT3_HELPZ</name>
<feature type="compositionally biased region" description="Polar residues" evidence="1">
    <location>
        <begin position="1"/>
        <end position="14"/>
    </location>
</feature>
<reference evidence="4" key="2">
    <citation type="submission" date="2019-09" db="UniProtKB">
        <authorList>
            <consortium name="WormBaseParasite"/>
        </authorList>
    </citation>
    <scope>IDENTIFICATION</scope>
</reference>
<dbReference type="WBParaSite" id="HPBE_0002294301-mRNA-1">
    <property type="protein sequence ID" value="HPBE_0002294301-mRNA-1"/>
    <property type="gene ID" value="HPBE_0002294301"/>
</dbReference>
<dbReference type="Proteomes" id="UP000050761">
    <property type="component" value="Unassembled WGS sequence"/>
</dbReference>
<evidence type="ECO:0000313" key="2">
    <source>
        <dbReference type="EMBL" id="VDP35554.1"/>
    </source>
</evidence>
<feature type="region of interest" description="Disordered" evidence="1">
    <location>
        <begin position="1"/>
        <end position="130"/>
    </location>
</feature>
<feature type="compositionally biased region" description="Polar residues" evidence="1">
    <location>
        <begin position="97"/>
        <end position="122"/>
    </location>
</feature>
<evidence type="ECO:0000256" key="1">
    <source>
        <dbReference type="SAM" id="MobiDB-lite"/>
    </source>
</evidence>
<accession>A0A3P8DU66</accession>
<proteinExistence type="predicted"/>
<sequence length="256" mass="27905">MFDASADQSVTSPEGLSPQAMEHDFQSREAVDDDTHDEAMDTTPSYSDNQNDAPPSPDQTQVPDEVGGESHQTDPSITYAQEEENIGHEIDERPGFITSTEESTATNIETARQSTSGDSPSSMMEEAPEPSLDAFVSAVPQLLTSSEGSAPQTIHDSAADTEHADILPTAEKRFKSDEVLPDTLSSLVERTPLYEDIVPEETPPVTTVVIAPSRDTSIKIPDYGPSPKLEHFTSHPWASFFFPRFRPRSVSITTPI</sequence>
<feature type="compositionally biased region" description="Basic and acidic residues" evidence="1">
    <location>
        <begin position="85"/>
        <end position="94"/>
    </location>
</feature>
<dbReference type="EMBL" id="UZAH01034518">
    <property type="protein sequence ID" value="VDP35554.1"/>
    <property type="molecule type" value="Genomic_DNA"/>
</dbReference>
<gene>
    <name evidence="2" type="ORF">HPBE_LOCUS22942</name>
</gene>
<organism evidence="3 4">
    <name type="scientific">Heligmosomoides polygyrus</name>
    <name type="common">Parasitic roundworm</name>
    <dbReference type="NCBI Taxonomy" id="6339"/>
    <lineage>
        <taxon>Eukaryota</taxon>
        <taxon>Metazoa</taxon>
        <taxon>Ecdysozoa</taxon>
        <taxon>Nematoda</taxon>
        <taxon>Chromadorea</taxon>
        <taxon>Rhabditida</taxon>
        <taxon>Rhabditina</taxon>
        <taxon>Rhabditomorpha</taxon>
        <taxon>Strongyloidea</taxon>
        <taxon>Heligmosomidae</taxon>
        <taxon>Heligmosomoides</taxon>
    </lineage>
</organism>
<evidence type="ECO:0000313" key="3">
    <source>
        <dbReference type="Proteomes" id="UP000050761"/>
    </source>
</evidence>
<accession>A0A183GJT3</accession>
<keyword evidence="3" id="KW-1185">Reference proteome</keyword>
<protein>
    <submittedName>
        <fullName evidence="2 4">Uncharacterized protein</fullName>
    </submittedName>
</protein>
<feature type="compositionally biased region" description="Polar residues" evidence="1">
    <location>
        <begin position="42"/>
        <end position="62"/>
    </location>
</feature>
<dbReference type="AlphaFoldDB" id="A0A183GJT3"/>
<reference evidence="2 3" key="1">
    <citation type="submission" date="2018-11" db="EMBL/GenBank/DDBJ databases">
        <authorList>
            <consortium name="Pathogen Informatics"/>
        </authorList>
    </citation>
    <scope>NUCLEOTIDE SEQUENCE [LARGE SCALE GENOMIC DNA]</scope>
</reference>
<evidence type="ECO:0000313" key="4">
    <source>
        <dbReference type="WBParaSite" id="HPBE_0002294301-mRNA-1"/>
    </source>
</evidence>
<feature type="compositionally biased region" description="Basic and acidic residues" evidence="1">
    <location>
        <begin position="21"/>
        <end position="30"/>
    </location>
</feature>